<protein>
    <recommendedName>
        <fullName evidence="4">CTP synthetase</fullName>
    </recommendedName>
</protein>
<gene>
    <name evidence="2" type="ORF">RUE5091_02715</name>
</gene>
<sequence length="60" mass="6230">MSPLTLILHIFLSSTFAGSAVVAVLAMGYASSWTTILIAAVVGFVAAFPVSYLVARKLEG</sequence>
<dbReference type="EMBL" id="CYUD01000008">
    <property type="protein sequence ID" value="CUK05418.1"/>
    <property type="molecule type" value="Genomic_DNA"/>
</dbReference>
<dbReference type="Proteomes" id="UP000051260">
    <property type="component" value="Unassembled WGS sequence"/>
</dbReference>
<keyword evidence="3" id="KW-1185">Reference proteome</keyword>
<evidence type="ECO:0000313" key="2">
    <source>
        <dbReference type="EMBL" id="CUK05418.1"/>
    </source>
</evidence>
<reference evidence="3" key="1">
    <citation type="submission" date="2015-09" db="EMBL/GenBank/DDBJ databases">
        <authorList>
            <person name="Rodrigo-Torres L."/>
            <person name="Arahal D.R."/>
        </authorList>
    </citation>
    <scope>NUCLEOTIDE SEQUENCE [LARGE SCALE GENOMIC DNA]</scope>
    <source>
        <strain evidence="3">CECT 5091</strain>
    </source>
</reference>
<evidence type="ECO:0000256" key="1">
    <source>
        <dbReference type="SAM" id="Phobius"/>
    </source>
</evidence>
<dbReference type="OrthoDB" id="7510999at2"/>
<proteinExistence type="predicted"/>
<evidence type="ECO:0008006" key="4">
    <source>
        <dbReference type="Google" id="ProtNLM"/>
    </source>
</evidence>
<keyword evidence="1" id="KW-1133">Transmembrane helix</keyword>
<keyword evidence="1" id="KW-0472">Membrane</keyword>
<dbReference type="STRING" id="1715692.RUE5091_02715"/>
<dbReference type="AlphaFoldDB" id="A0A0N7M9Z4"/>
<accession>A0A0N7M9Z4</accession>
<name>A0A0N7M9Z4_9RHOB</name>
<organism evidence="2 3">
    <name type="scientific">Ruegeria denitrificans</name>
    <dbReference type="NCBI Taxonomy" id="1715692"/>
    <lineage>
        <taxon>Bacteria</taxon>
        <taxon>Pseudomonadati</taxon>
        <taxon>Pseudomonadota</taxon>
        <taxon>Alphaproteobacteria</taxon>
        <taxon>Rhodobacterales</taxon>
        <taxon>Roseobacteraceae</taxon>
        <taxon>Ruegeria</taxon>
    </lineage>
</organism>
<keyword evidence="1" id="KW-0812">Transmembrane</keyword>
<feature type="transmembrane region" description="Helical" evidence="1">
    <location>
        <begin position="33"/>
        <end position="55"/>
    </location>
</feature>
<evidence type="ECO:0000313" key="3">
    <source>
        <dbReference type="Proteomes" id="UP000051260"/>
    </source>
</evidence>
<dbReference type="RefSeq" id="WP_058282403.1">
    <property type="nucleotide sequence ID" value="NZ_CYUD01000008.1"/>
</dbReference>